<comment type="catalytic activity">
    <reaction evidence="2">
        <text>methylglyoxal + H2O = (R)-lactate + H(+)</text>
        <dbReference type="Rhea" id="RHEA:27754"/>
        <dbReference type="ChEBI" id="CHEBI:15377"/>
        <dbReference type="ChEBI" id="CHEBI:15378"/>
        <dbReference type="ChEBI" id="CHEBI:16004"/>
        <dbReference type="ChEBI" id="CHEBI:17158"/>
        <dbReference type="EC" id="4.2.1.130"/>
    </reaction>
</comment>
<dbReference type="InterPro" id="IPR006287">
    <property type="entry name" value="DJ-1"/>
</dbReference>
<evidence type="ECO:0000259" key="3">
    <source>
        <dbReference type="Pfam" id="PF01965"/>
    </source>
</evidence>
<dbReference type="GO" id="GO:0006979">
    <property type="term" value="P:response to oxidative stress"/>
    <property type="evidence" value="ECO:0007669"/>
    <property type="project" value="TreeGrafter"/>
</dbReference>
<dbReference type="GO" id="GO:0005739">
    <property type="term" value="C:mitochondrion"/>
    <property type="evidence" value="ECO:0007669"/>
    <property type="project" value="TreeGrafter"/>
</dbReference>
<sequence>MPAALILVADGSEEIEFVTPYDVLTRAGFQVRSAGVNLQEPYAHMSRNLRILPDHPNLQAIPSQSAHENFDILILPGGAAGSKTFCDSPVVLDLICQFRTAGKWVAVICAATTALVAAGQQGKEGVKVTSHPSVADEIKKSVGWTYSEERIVVVPEAKVVTSRGPGTAMLFALTIVELLCGREKRDEVAAPMLVADTL</sequence>
<dbReference type="Pfam" id="PF01965">
    <property type="entry name" value="DJ-1_PfpI"/>
    <property type="match status" value="1"/>
</dbReference>
<protein>
    <recommendedName>
        <fullName evidence="1">D-lactate dehydratase</fullName>
        <ecNumber evidence="1">4.2.1.130</ecNumber>
    </recommendedName>
</protein>
<dbReference type="PANTHER" id="PTHR48094">
    <property type="entry name" value="PROTEIN/NUCLEIC ACID DEGLYCASE DJ-1-RELATED"/>
    <property type="match status" value="1"/>
</dbReference>
<dbReference type="AlphaFoldDB" id="A0A6A5KQ60"/>
<dbReference type="Proteomes" id="UP000800040">
    <property type="component" value="Unassembled WGS sequence"/>
</dbReference>
<dbReference type="EMBL" id="ML975282">
    <property type="protein sequence ID" value="KAF1835763.1"/>
    <property type="molecule type" value="Genomic_DNA"/>
</dbReference>
<feature type="domain" description="DJ-1/PfpI" evidence="3">
    <location>
        <begin position="4"/>
        <end position="177"/>
    </location>
</feature>
<dbReference type="CDD" id="cd03135">
    <property type="entry name" value="GATase1_DJ-1"/>
    <property type="match status" value="1"/>
</dbReference>
<evidence type="ECO:0000313" key="4">
    <source>
        <dbReference type="EMBL" id="KAF1835763.1"/>
    </source>
</evidence>
<name>A0A6A5KQ60_9PLEO</name>
<gene>
    <name evidence="4" type="ORF">BDW02DRAFT_495122</name>
</gene>
<evidence type="ECO:0000256" key="2">
    <source>
        <dbReference type="ARBA" id="ARBA00048082"/>
    </source>
</evidence>
<dbReference type="InterPro" id="IPR002818">
    <property type="entry name" value="DJ-1/PfpI"/>
</dbReference>
<dbReference type="EC" id="4.2.1.130" evidence="1"/>
<keyword evidence="5" id="KW-1185">Reference proteome</keyword>
<accession>A0A6A5KQ60</accession>
<evidence type="ECO:0000313" key="5">
    <source>
        <dbReference type="Proteomes" id="UP000800040"/>
    </source>
</evidence>
<dbReference type="NCBIfam" id="TIGR01383">
    <property type="entry name" value="not_thiJ"/>
    <property type="match status" value="1"/>
</dbReference>
<dbReference type="GO" id="GO:1903189">
    <property type="term" value="P:glyoxal metabolic process"/>
    <property type="evidence" value="ECO:0007669"/>
    <property type="project" value="TreeGrafter"/>
</dbReference>
<evidence type="ECO:0000256" key="1">
    <source>
        <dbReference type="ARBA" id="ARBA00013134"/>
    </source>
</evidence>
<dbReference type="InterPro" id="IPR050325">
    <property type="entry name" value="Prot/Nucl_acid_deglycase"/>
</dbReference>
<dbReference type="GO" id="GO:0005634">
    <property type="term" value="C:nucleus"/>
    <property type="evidence" value="ECO:0007669"/>
    <property type="project" value="TreeGrafter"/>
</dbReference>
<proteinExistence type="predicted"/>
<dbReference type="GO" id="GO:0019172">
    <property type="term" value="F:glyoxalase III activity"/>
    <property type="evidence" value="ECO:0007669"/>
    <property type="project" value="UniProtKB-EC"/>
</dbReference>
<dbReference type="OrthoDB" id="543156at2759"/>
<dbReference type="PANTHER" id="PTHR48094:SF12">
    <property type="entry name" value="PARKINSON DISEASE PROTEIN 7 HOMOLOG"/>
    <property type="match status" value="1"/>
</dbReference>
<organism evidence="4 5">
    <name type="scientific">Decorospora gaudefroyi</name>
    <dbReference type="NCBI Taxonomy" id="184978"/>
    <lineage>
        <taxon>Eukaryota</taxon>
        <taxon>Fungi</taxon>
        <taxon>Dikarya</taxon>
        <taxon>Ascomycota</taxon>
        <taxon>Pezizomycotina</taxon>
        <taxon>Dothideomycetes</taxon>
        <taxon>Pleosporomycetidae</taxon>
        <taxon>Pleosporales</taxon>
        <taxon>Pleosporineae</taxon>
        <taxon>Pleosporaceae</taxon>
        <taxon>Decorospora</taxon>
    </lineage>
</organism>
<dbReference type="Gene3D" id="3.40.50.880">
    <property type="match status" value="1"/>
</dbReference>
<dbReference type="SUPFAM" id="SSF52317">
    <property type="entry name" value="Class I glutamine amidotransferase-like"/>
    <property type="match status" value="1"/>
</dbReference>
<dbReference type="InterPro" id="IPR029062">
    <property type="entry name" value="Class_I_gatase-like"/>
</dbReference>
<reference evidence="4" key="1">
    <citation type="submission" date="2020-01" db="EMBL/GenBank/DDBJ databases">
        <authorList>
            <consortium name="DOE Joint Genome Institute"/>
            <person name="Haridas S."/>
            <person name="Albert R."/>
            <person name="Binder M."/>
            <person name="Bloem J."/>
            <person name="Labutti K."/>
            <person name="Salamov A."/>
            <person name="Andreopoulos B."/>
            <person name="Baker S.E."/>
            <person name="Barry K."/>
            <person name="Bills G."/>
            <person name="Bluhm B.H."/>
            <person name="Cannon C."/>
            <person name="Castanera R."/>
            <person name="Culley D.E."/>
            <person name="Daum C."/>
            <person name="Ezra D."/>
            <person name="Gonzalez J.B."/>
            <person name="Henrissat B."/>
            <person name="Kuo A."/>
            <person name="Liang C."/>
            <person name="Lipzen A."/>
            <person name="Lutzoni F."/>
            <person name="Magnuson J."/>
            <person name="Mondo S."/>
            <person name="Nolan M."/>
            <person name="Ohm R."/>
            <person name="Pangilinan J."/>
            <person name="Park H.-J."/>
            <person name="Ramirez L."/>
            <person name="Alfaro M."/>
            <person name="Sun H."/>
            <person name="Tritt A."/>
            <person name="Yoshinaga Y."/>
            <person name="Zwiers L.-H."/>
            <person name="Turgeon B.G."/>
            <person name="Goodwin S.B."/>
            <person name="Spatafora J.W."/>
            <person name="Crous P.W."/>
            <person name="Grigoriev I.V."/>
        </authorList>
    </citation>
    <scope>NUCLEOTIDE SEQUENCE</scope>
    <source>
        <strain evidence="4">P77</strain>
    </source>
</reference>